<name>A0A6A6VHJ5_9PLEO</name>
<evidence type="ECO:0000256" key="4">
    <source>
        <dbReference type="ARBA" id="ARBA00022839"/>
    </source>
</evidence>
<dbReference type="OrthoDB" id="3996471at2759"/>
<gene>
    <name evidence="7" type="ORF">M011DRAFT_399972</name>
</gene>
<evidence type="ECO:0000256" key="5">
    <source>
        <dbReference type="SAM" id="MobiDB-lite"/>
    </source>
</evidence>
<keyword evidence="2" id="KW-0540">Nuclease</keyword>
<dbReference type="InterPro" id="IPR013520">
    <property type="entry name" value="Ribonucl_H"/>
</dbReference>
<dbReference type="PANTHER" id="PTHR12801">
    <property type="entry name" value="RNA EXONUCLEASE REXO1 / RECO3 FAMILY MEMBER-RELATED"/>
    <property type="match status" value="1"/>
</dbReference>
<dbReference type="InterPro" id="IPR034922">
    <property type="entry name" value="REX1-like_exo"/>
</dbReference>
<dbReference type="GO" id="GO:0005634">
    <property type="term" value="C:nucleus"/>
    <property type="evidence" value="ECO:0007669"/>
    <property type="project" value="TreeGrafter"/>
</dbReference>
<feature type="domain" description="Exonuclease" evidence="6">
    <location>
        <begin position="377"/>
        <end position="555"/>
    </location>
</feature>
<organism evidence="7 8">
    <name type="scientific">Sporormia fimetaria CBS 119925</name>
    <dbReference type="NCBI Taxonomy" id="1340428"/>
    <lineage>
        <taxon>Eukaryota</taxon>
        <taxon>Fungi</taxon>
        <taxon>Dikarya</taxon>
        <taxon>Ascomycota</taxon>
        <taxon>Pezizomycotina</taxon>
        <taxon>Dothideomycetes</taxon>
        <taxon>Pleosporomycetidae</taxon>
        <taxon>Pleosporales</taxon>
        <taxon>Sporormiaceae</taxon>
        <taxon>Sporormia</taxon>
    </lineage>
</organism>
<evidence type="ECO:0000313" key="8">
    <source>
        <dbReference type="Proteomes" id="UP000799440"/>
    </source>
</evidence>
<feature type="region of interest" description="Disordered" evidence="5">
    <location>
        <begin position="41"/>
        <end position="78"/>
    </location>
</feature>
<dbReference type="SUPFAM" id="SSF53098">
    <property type="entry name" value="Ribonuclease H-like"/>
    <property type="match status" value="1"/>
</dbReference>
<evidence type="ECO:0000259" key="6">
    <source>
        <dbReference type="SMART" id="SM00479"/>
    </source>
</evidence>
<dbReference type="GO" id="GO:0004527">
    <property type="term" value="F:exonuclease activity"/>
    <property type="evidence" value="ECO:0007669"/>
    <property type="project" value="UniProtKB-KW"/>
</dbReference>
<dbReference type="CDD" id="cd06145">
    <property type="entry name" value="REX1_like"/>
    <property type="match status" value="1"/>
</dbReference>
<dbReference type="SMART" id="SM00479">
    <property type="entry name" value="EXOIII"/>
    <property type="match status" value="1"/>
</dbReference>
<dbReference type="PANTHER" id="PTHR12801:SF112">
    <property type="entry name" value="RNA EXONUCLEASE 3"/>
    <property type="match status" value="1"/>
</dbReference>
<dbReference type="AlphaFoldDB" id="A0A6A6VHJ5"/>
<reference evidence="7" key="1">
    <citation type="journal article" date="2020" name="Stud. Mycol.">
        <title>101 Dothideomycetes genomes: a test case for predicting lifestyles and emergence of pathogens.</title>
        <authorList>
            <person name="Haridas S."/>
            <person name="Albert R."/>
            <person name="Binder M."/>
            <person name="Bloem J."/>
            <person name="Labutti K."/>
            <person name="Salamov A."/>
            <person name="Andreopoulos B."/>
            <person name="Baker S."/>
            <person name="Barry K."/>
            <person name="Bills G."/>
            <person name="Bluhm B."/>
            <person name="Cannon C."/>
            <person name="Castanera R."/>
            <person name="Culley D."/>
            <person name="Daum C."/>
            <person name="Ezra D."/>
            <person name="Gonzalez J."/>
            <person name="Henrissat B."/>
            <person name="Kuo A."/>
            <person name="Liang C."/>
            <person name="Lipzen A."/>
            <person name="Lutzoni F."/>
            <person name="Magnuson J."/>
            <person name="Mondo S."/>
            <person name="Nolan M."/>
            <person name="Ohm R."/>
            <person name="Pangilinan J."/>
            <person name="Park H.-J."/>
            <person name="Ramirez L."/>
            <person name="Alfaro M."/>
            <person name="Sun H."/>
            <person name="Tritt A."/>
            <person name="Yoshinaga Y."/>
            <person name="Zwiers L.-H."/>
            <person name="Turgeon B."/>
            <person name="Goodwin S."/>
            <person name="Spatafora J."/>
            <person name="Crous P."/>
            <person name="Grigoriev I."/>
        </authorList>
    </citation>
    <scope>NUCLEOTIDE SEQUENCE</scope>
    <source>
        <strain evidence="7">CBS 119925</strain>
    </source>
</reference>
<evidence type="ECO:0000313" key="7">
    <source>
        <dbReference type="EMBL" id="KAF2748577.1"/>
    </source>
</evidence>
<comment type="similarity">
    <text evidence="1">Belongs to the REXO1/REXO3 family.</text>
</comment>
<keyword evidence="3" id="KW-0378">Hydrolase</keyword>
<accession>A0A6A6VHJ5</accession>
<dbReference type="Proteomes" id="UP000799440">
    <property type="component" value="Unassembled WGS sequence"/>
</dbReference>
<dbReference type="Gene3D" id="3.30.420.10">
    <property type="entry name" value="Ribonuclease H-like superfamily/Ribonuclease H"/>
    <property type="match status" value="1"/>
</dbReference>
<sequence length="588" mass="65813">MGEEPCPCERSCKLFSCPFHRTWLDPENDYSALDYDHELWGDAEEAGPSGEYQKDEKQSKPPSAHPNTETKRGPPSLAIHTTLPASAQRPISPPRRIRCYSDLFSDSKPAAPPVLEPALLRTTKSPAAHMTRRTVVLNLHAAMTEMNKKVASSTDSMTKIYALDDQELVRRAVAEEKEFAEMHAATYKNFSTSRLLAYRKMSLPDWIQLAQKIRAGSTSKAILKSNDPVTISPTGLSVKDELEYLKTLVLSEERRKAHGFVMSQPSPSEVQDAEDTLRCAAYWEKCERCGSRFQVFPDRRPEDGALTSGGKCRFHPEKSYRGPDNKQRLKCCSMPPGSDGCFVCHSHVFKVPSADIKRLAYVMPFVPTPAPDKDLKEAFCLDCEMGYTTNGMELIRLTVVSWPTYLPVLDILVTPLGPVLDLNTRFSGVTQKQFINAKPYDPKNPTTDPAQLQKVDSPAKARELLFNLIGPSTPLIGHALENDMNVLRMIHPTIVDTVALFPHARGLPYRRGLKDLANVFLKVDIQNDAAKGHNSYEDAKVAGQLVHWHIKHKICKKDYTAMSPKAGSKRKATVEDDPDDNKRPRPNY</sequence>
<proteinExistence type="inferred from homology"/>
<evidence type="ECO:0000256" key="2">
    <source>
        <dbReference type="ARBA" id="ARBA00022722"/>
    </source>
</evidence>
<dbReference type="InterPro" id="IPR012337">
    <property type="entry name" value="RNaseH-like_sf"/>
</dbReference>
<feature type="region of interest" description="Disordered" evidence="5">
    <location>
        <begin position="561"/>
        <end position="588"/>
    </location>
</feature>
<keyword evidence="8" id="KW-1185">Reference proteome</keyword>
<evidence type="ECO:0000256" key="1">
    <source>
        <dbReference type="ARBA" id="ARBA00006357"/>
    </source>
</evidence>
<dbReference type="InterPro" id="IPR036397">
    <property type="entry name" value="RNaseH_sf"/>
</dbReference>
<dbReference type="InterPro" id="IPR047021">
    <property type="entry name" value="REXO1/3/4-like"/>
</dbReference>
<keyword evidence="4" id="KW-0269">Exonuclease</keyword>
<dbReference type="EMBL" id="MU006568">
    <property type="protein sequence ID" value="KAF2748577.1"/>
    <property type="molecule type" value="Genomic_DNA"/>
</dbReference>
<protein>
    <recommendedName>
        <fullName evidence="6">Exonuclease domain-containing protein</fullName>
    </recommendedName>
</protein>
<evidence type="ECO:0000256" key="3">
    <source>
        <dbReference type="ARBA" id="ARBA00022801"/>
    </source>
</evidence>
<dbReference type="GO" id="GO:0003676">
    <property type="term" value="F:nucleic acid binding"/>
    <property type="evidence" value="ECO:0007669"/>
    <property type="project" value="InterPro"/>
</dbReference>